<dbReference type="InterPro" id="IPR016181">
    <property type="entry name" value="Acyl_CoA_acyltransferase"/>
</dbReference>
<dbReference type="Gene3D" id="3.40.630.30">
    <property type="match status" value="1"/>
</dbReference>
<dbReference type="Pfam" id="PF00583">
    <property type="entry name" value="Acetyltransf_1"/>
    <property type="match status" value="1"/>
</dbReference>
<proteinExistence type="predicted"/>
<gene>
    <name evidence="2" type="ORF">GGR48_003136</name>
</gene>
<dbReference type="Proteomes" id="UP000538670">
    <property type="component" value="Unassembled WGS sequence"/>
</dbReference>
<comment type="caution">
    <text evidence="2">The sequence shown here is derived from an EMBL/GenBank/DDBJ whole genome shotgun (WGS) entry which is preliminary data.</text>
</comment>
<dbReference type="AlphaFoldDB" id="A0A7W6ACA6"/>
<accession>A0A7W6ACA6</accession>
<dbReference type="CDD" id="cd04301">
    <property type="entry name" value="NAT_SF"/>
    <property type="match status" value="1"/>
</dbReference>
<dbReference type="SUPFAM" id="SSF55729">
    <property type="entry name" value="Acyl-CoA N-acyltransferases (Nat)"/>
    <property type="match status" value="1"/>
</dbReference>
<keyword evidence="3" id="KW-1185">Reference proteome</keyword>
<protein>
    <submittedName>
        <fullName evidence="2">GNAT superfamily N-acetyltransferase</fullName>
    </submittedName>
</protein>
<evidence type="ECO:0000313" key="3">
    <source>
        <dbReference type="Proteomes" id="UP000538670"/>
    </source>
</evidence>
<dbReference type="RefSeq" id="WP_240455875.1">
    <property type="nucleotide sequence ID" value="NZ_JACIDH010000019.1"/>
</dbReference>
<sequence length="179" mass="20263">MIAAIEENIMTIADTELLVTRQGVRLHVRRARGEDETALAAFFAHVSPEDLRFRFLTGVREVSHERLRSMIDTNDRHTESLIAFADDGSILAAAMLAGDDRSTTAEAAIAIRHDMKRQGIGWTLLDHLVEHARRKRYCTIEAIEDHENRSAIMIEKEMGFEPHAVEGDPMLVLLRRHIA</sequence>
<feature type="domain" description="N-acetyltransferase" evidence="1">
    <location>
        <begin position="26"/>
        <end position="179"/>
    </location>
</feature>
<name>A0A7W6ACA6_9SPHN</name>
<dbReference type="GO" id="GO:0016747">
    <property type="term" value="F:acyltransferase activity, transferring groups other than amino-acyl groups"/>
    <property type="evidence" value="ECO:0007669"/>
    <property type="project" value="InterPro"/>
</dbReference>
<evidence type="ECO:0000259" key="1">
    <source>
        <dbReference type="PROSITE" id="PS51186"/>
    </source>
</evidence>
<organism evidence="2 3">
    <name type="scientific">Sphingomonas pseudosanguinis</name>
    <dbReference type="NCBI Taxonomy" id="413712"/>
    <lineage>
        <taxon>Bacteria</taxon>
        <taxon>Pseudomonadati</taxon>
        <taxon>Pseudomonadota</taxon>
        <taxon>Alphaproteobacteria</taxon>
        <taxon>Sphingomonadales</taxon>
        <taxon>Sphingomonadaceae</taxon>
        <taxon>Sphingomonas</taxon>
    </lineage>
</organism>
<dbReference type="InterPro" id="IPR000182">
    <property type="entry name" value="GNAT_dom"/>
</dbReference>
<dbReference type="PROSITE" id="PS51186">
    <property type="entry name" value="GNAT"/>
    <property type="match status" value="1"/>
</dbReference>
<reference evidence="2 3" key="1">
    <citation type="submission" date="2020-08" db="EMBL/GenBank/DDBJ databases">
        <title>Genomic Encyclopedia of Type Strains, Phase IV (KMG-IV): sequencing the most valuable type-strain genomes for metagenomic binning, comparative biology and taxonomic classification.</title>
        <authorList>
            <person name="Goeker M."/>
        </authorList>
    </citation>
    <scope>NUCLEOTIDE SEQUENCE [LARGE SCALE GENOMIC DNA]</scope>
    <source>
        <strain evidence="2 3">DSM 19512</strain>
    </source>
</reference>
<keyword evidence="2" id="KW-0808">Transferase</keyword>
<dbReference type="EMBL" id="JACIDH010000019">
    <property type="protein sequence ID" value="MBB3880687.1"/>
    <property type="molecule type" value="Genomic_DNA"/>
</dbReference>
<evidence type="ECO:0000313" key="2">
    <source>
        <dbReference type="EMBL" id="MBB3880687.1"/>
    </source>
</evidence>